<dbReference type="PANTHER" id="PTHR34406:SF1">
    <property type="entry name" value="PROTEIN YCEI"/>
    <property type="match status" value="1"/>
</dbReference>
<accession>A0A6V8LCX5</accession>
<evidence type="ECO:0000259" key="2">
    <source>
        <dbReference type="SMART" id="SM00867"/>
    </source>
</evidence>
<comment type="caution">
    <text evidence="3">The sequence shown here is derived from an EMBL/GenBank/DDBJ whole genome shotgun (WGS) entry which is preliminary data.</text>
</comment>
<evidence type="ECO:0000313" key="3">
    <source>
        <dbReference type="EMBL" id="GFJ95072.1"/>
    </source>
</evidence>
<dbReference type="Gene3D" id="2.40.128.110">
    <property type="entry name" value="Lipid/polyisoprenoid-binding, YceI-like"/>
    <property type="match status" value="1"/>
</dbReference>
<dbReference type="SMART" id="SM00867">
    <property type="entry name" value="YceI"/>
    <property type="match status" value="1"/>
</dbReference>
<comment type="similarity">
    <text evidence="1">Belongs to the UPF0312 family.</text>
</comment>
<evidence type="ECO:0000313" key="4">
    <source>
        <dbReference type="Proteomes" id="UP000482960"/>
    </source>
</evidence>
<reference evidence="3 4" key="2">
    <citation type="submission" date="2020-03" db="EMBL/GenBank/DDBJ databases">
        <authorList>
            <person name="Ichikawa N."/>
            <person name="Kimura A."/>
            <person name="Kitahashi Y."/>
            <person name="Uohara A."/>
        </authorList>
    </citation>
    <scope>NUCLEOTIDE SEQUENCE [LARGE SCALE GENOMIC DNA]</scope>
    <source>
        <strain evidence="3 4">NBRC 108638</strain>
    </source>
</reference>
<keyword evidence="4" id="KW-1185">Reference proteome</keyword>
<dbReference type="SUPFAM" id="SSF101874">
    <property type="entry name" value="YceI-like"/>
    <property type="match status" value="1"/>
</dbReference>
<dbReference type="PANTHER" id="PTHR34406">
    <property type="entry name" value="PROTEIN YCEI"/>
    <property type="match status" value="1"/>
</dbReference>
<reference evidence="3 4" key="1">
    <citation type="submission" date="2020-03" db="EMBL/GenBank/DDBJ databases">
        <title>Whole genome shotgun sequence of Phytohabitans rumicis NBRC 108638.</title>
        <authorList>
            <person name="Komaki H."/>
            <person name="Tamura T."/>
        </authorList>
    </citation>
    <scope>NUCLEOTIDE SEQUENCE [LARGE SCALE GENOMIC DNA]</scope>
    <source>
        <strain evidence="3 4">NBRC 108638</strain>
    </source>
</reference>
<proteinExistence type="inferred from homology"/>
<dbReference type="Proteomes" id="UP000482960">
    <property type="component" value="Unassembled WGS sequence"/>
</dbReference>
<gene>
    <name evidence="3" type="ORF">Prum_087140</name>
</gene>
<protein>
    <recommendedName>
        <fullName evidence="2">Lipid/polyisoprenoid-binding YceI-like domain-containing protein</fullName>
    </recommendedName>
</protein>
<dbReference type="RefSeq" id="WP_173082489.1">
    <property type="nucleotide sequence ID" value="NZ_BAABJB010000022.1"/>
</dbReference>
<organism evidence="3 4">
    <name type="scientific">Phytohabitans rumicis</name>
    <dbReference type="NCBI Taxonomy" id="1076125"/>
    <lineage>
        <taxon>Bacteria</taxon>
        <taxon>Bacillati</taxon>
        <taxon>Actinomycetota</taxon>
        <taxon>Actinomycetes</taxon>
        <taxon>Micromonosporales</taxon>
        <taxon>Micromonosporaceae</taxon>
    </lineage>
</organism>
<feature type="domain" description="Lipid/polyisoprenoid-binding YceI-like" evidence="2">
    <location>
        <begin position="167"/>
        <end position="324"/>
    </location>
</feature>
<dbReference type="Pfam" id="PF04264">
    <property type="entry name" value="YceI"/>
    <property type="match status" value="1"/>
</dbReference>
<dbReference type="EMBL" id="BLPG01000001">
    <property type="protein sequence ID" value="GFJ95072.1"/>
    <property type="molecule type" value="Genomic_DNA"/>
</dbReference>
<dbReference type="InterPro" id="IPR007372">
    <property type="entry name" value="Lipid/polyisoprenoid-bd_YceI"/>
</dbReference>
<name>A0A6V8LCX5_9ACTN</name>
<dbReference type="AlphaFoldDB" id="A0A6V8LCX5"/>
<evidence type="ECO:0000256" key="1">
    <source>
        <dbReference type="ARBA" id="ARBA00008812"/>
    </source>
</evidence>
<dbReference type="InterPro" id="IPR036761">
    <property type="entry name" value="TTHA0802/YceI-like_sf"/>
</dbReference>
<sequence>MFASIDTVSIQAPAGYVLSEVGRDRRRVVSLWPTLAQARAAGGEWYEVEQDLAGPDAGVPARAATLLEFDGPQGPARIAAARLAFHDRLAPLLRATPGCVRVLVLWQPETCAHVVVSLATSLPALAAIGQAVNTSPLLPGEDPALLPGPDRVAINEVTDRPAIATGTYTIDPVRTTVSFTVKEMWGLVKVRGTFTVTAGTIVVADDPAQSSVRVELDPASFASGSKRRDKDVTGKNFLAATAYPDMGFTGNGAAYGPDGWTMRGALTVHGVTAPVTLRLVSGRETTDGCAFVATAVVDRTAHGVSRGAGLIARELTVEISVVAQ</sequence>